<reference evidence="1" key="1">
    <citation type="submission" date="2021-01" db="EMBL/GenBank/DDBJ databases">
        <title>Chromosome-level genome assembly of a human fungal pathogen reveals clustering of transcriptionally co-regulated genes.</title>
        <authorList>
            <person name="Voorhies M."/>
            <person name="Cohen S."/>
            <person name="Shea T.P."/>
            <person name="Petrus S."/>
            <person name="Munoz J.F."/>
            <person name="Poplawski S."/>
            <person name="Goldman W.E."/>
            <person name="Michael T."/>
            <person name="Cuomo C.A."/>
            <person name="Sil A."/>
            <person name="Beyhan S."/>
        </authorList>
    </citation>
    <scope>NUCLEOTIDE SEQUENCE</scope>
    <source>
        <strain evidence="1">WU24</strain>
    </source>
</reference>
<protein>
    <submittedName>
        <fullName evidence="1">Uncharacterized protein</fullName>
    </submittedName>
</protein>
<dbReference type="VEuPathDB" id="FungiDB:I7I51_00146"/>
<accession>A0A8A1MAW4</accession>
<dbReference type="EMBL" id="CP069114">
    <property type="protein sequence ID" value="QSS63089.1"/>
    <property type="molecule type" value="Genomic_DNA"/>
</dbReference>
<gene>
    <name evidence="1" type="ORF">I7I51_00146</name>
</gene>
<evidence type="ECO:0000313" key="1">
    <source>
        <dbReference type="EMBL" id="QSS63089.1"/>
    </source>
</evidence>
<dbReference type="OrthoDB" id="10415303at2759"/>
<name>A0A8A1MAW4_AJECA</name>
<organism evidence="1 2">
    <name type="scientific">Ajellomyces capsulatus</name>
    <name type="common">Darling's disease fungus</name>
    <name type="synonym">Histoplasma capsulatum</name>
    <dbReference type="NCBI Taxonomy" id="5037"/>
    <lineage>
        <taxon>Eukaryota</taxon>
        <taxon>Fungi</taxon>
        <taxon>Dikarya</taxon>
        <taxon>Ascomycota</taxon>
        <taxon>Pezizomycotina</taxon>
        <taxon>Eurotiomycetes</taxon>
        <taxon>Eurotiomycetidae</taxon>
        <taxon>Onygenales</taxon>
        <taxon>Ajellomycetaceae</taxon>
        <taxon>Histoplasma</taxon>
    </lineage>
</organism>
<dbReference type="AlphaFoldDB" id="A0A8A1MAW4"/>
<sequence length="113" mass="12760">MRTTPENYPDMSITQTSVQGGATMSEHVAWCSNYEISTTGYQLSHRVNHRFRKEERVAGNGRKREHSPMMLEYFDPGATLLFATELHVPLNLAFSRRGPGRGLISSVVRAFNC</sequence>
<dbReference type="Proteomes" id="UP000663671">
    <property type="component" value="Chromosome 1"/>
</dbReference>
<proteinExistence type="predicted"/>
<evidence type="ECO:0000313" key="2">
    <source>
        <dbReference type="Proteomes" id="UP000663671"/>
    </source>
</evidence>